<dbReference type="GO" id="GO:0043811">
    <property type="term" value="F:phosphate:acyl-[acyl carrier protein] acyltransferase activity"/>
    <property type="evidence" value="ECO:0007669"/>
    <property type="project" value="UniProtKB-UniRule"/>
</dbReference>
<dbReference type="InterPro" id="IPR003664">
    <property type="entry name" value="FA_synthesis"/>
</dbReference>
<evidence type="ECO:0000256" key="1">
    <source>
        <dbReference type="ARBA" id="ARBA00001232"/>
    </source>
</evidence>
<keyword evidence="5 10" id="KW-0443">Lipid metabolism</keyword>
<sequence>MRIALDAMGGDNGPPPNIAGAVQALQAASDLTVVLVGDETTLREQLASAGDYPTDRLEIVHAAHSVGMNEKPAEAMRAKPDNSIAKCWGLLAAKKVDGLVSAGNTGAVVAGGLFLRKFLKCVHRPGIATVMPTAKGRCVIMDVGANVFPKARHLLEYGAMGSVFAKHMLGVERPTIGLMNVGEEEGKGHDLVQDTYNLFRTSSLKDRFVGNIEGRDIHSGKVDVVVTDGFVGNVIIKLSQGLFEFVMGMVGQEVIGQLSAEKDLAKKALHGLVQKYHYSAFGGAPLLGVDGVCIICHGSSKDRAIANAIGVAAQDVRVKLNEKIVAELETLPTTSD</sequence>
<dbReference type="EMBL" id="CP042425">
    <property type="protein sequence ID" value="QEL19710.1"/>
    <property type="molecule type" value="Genomic_DNA"/>
</dbReference>
<evidence type="ECO:0000256" key="7">
    <source>
        <dbReference type="ARBA" id="ARBA00023264"/>
    </source>
</evidence>
<dbReference type="RefSeq" id="WP_149114073.1">
    <property type="nucleotide sequence ID" value="NZ_CP042425.1"/>
</dbReference>
<keyword evidence="11" id="KW-0012">Acyltransferase</keyword>
<keyword evidence="4 10" id="KW-0808">Transferase</keyword>
<dbReference type="GO" id="GO:0008654">
    <property type="term" value="P:phospholipid biosynthetic process"/>
    <property type="evidence" value="ECO:0007669"/>
    <property type="project" value="UniProtKB-KW"/>
</dbReference>
<comment type="pathway">
    <text evidence="10">Lipid metabolism; phospholipid metabolism.</text>
</comment>
<dbReference type="PANTHER" id="PTHR30100:SF1">
    <property type="entry name" value="PHOSPHATE ACYLTRANSFERASE"/>
    <property type="match status" value="1"/>
</dbReference>
<evidence type="ECO:0000256" key="6">
    <source>
        <dbReference type="ARBA" id="ARBA00023209"/>
    </source>
</evidence>
<keyword evidence="3 10" id="KW-0444">Lipid biosynthesis</keyword>
<dbReference type="Gene3D" id="3.40.718.10">
    <property type="entry name" value="Isopropylmalate Dehydrogenase"/>
    <property type="match status" value="1"/>
</dbReference>
<dbReference type="Proteomes" id="UP000324974">
    <property type="component" value="Chromosome"/>
</dbReference>
<dbReference type="PIRSF" id="PIRSF002465">
    <property type="entry name" value="Phsphlp_syn_PlsX"/>
    <property type="match status" value="1"/>
</dbReference>
<keyword evidence="12" id="KW-1185">Reference proteome</keyword>
<dbReference type="AlphaFoldDB" id="A0A5C1AL83"/>
<comment type="subunit">
    <text evidence="9 10">Homodimer. Probably interacts with PlsY.</text>
</comment>
<evidence type="ECO:0000256" key="9">
    <source>
        <dbReference type="ARBA" id="ARBA00046608"/>
    </source>
</evidence>
<dbReference type="KEGG" id="lrs:PX52LOC_06789"/>
<dbReference type="GO" id="GO:0006633">
    <property type="term" value="P:fatty acid biosynthetic process"/>
    <property type="evidence" value="ECO:0007669"/>
    <property type="project" value="UniProtKB-UniRule"/>
</dbReference>
<dbReference type="GO" id="GO:0005737">
    <property type="term" value="C:cytoplasm"/>
    <property type="evidence" value="ECO:0007669"/>
    <property type="project" value="UniProtKB-SubCell"/>
</dbReference>
<proteinExistence type="inferred from homology"/>
<evidence type="ECO:0000256" key="3">
    <source>
        <dbReference type="ARBA" id="ARBA00022516"/>
    </source>
</evidence>
<accession>A0A5C1AL83</accession>
<comment type="subcellular location">
    <subcellularLocation>
        <location evidence="10">Cytoplasm</location>
    </subcellularLocation>
    <text evidence="10">Associated with the membrane possibly through PlsY.</text>
</comment>
<dbReference type="UniPathway" id="UPA00085"/>
<dbReference type="OrthoDB" id="9806408at2"/>
<keyword evidence="2 10" id="KW-0963">Cytoplasm</keyword>
<name>A0A5C1AL83_9BACT</name>
<gene>
    <name evidence="10" type="primary">plsX</name>
    <name evidence="11" type="ORF">PX52LOC_06789</name>
</gene>
<dbReference type="Pfam" id="PF02504">
    <property type="entry name" value="FA_synthesis"/>
    <property type="match status" value="1"/>
</dbReference>
<evidence type="ECO:0000256" key="10">
    <source>
        <dbReference type="HAMAP-Rule" id="MF_00019"/>
    </source>
</evidence>
<evidence type="ECO:0000256" key="8">
    <source>
        <dbReference type="ARBA" id="ARBA00024069"/>
    </source>
</evidence>
<organism evidence="11 12">
    <name type="scientific">Limnoglobus roseus</name>
    <dbReference type="NCBI Taxonomy" id="2598579"/>
    <lineage>
        <taxon>Bacteria</taxon>
        <taxon>Pseudomonadati</taxon>
        <taxon>Planctomycetota</taxon>
        <taxon>Planctomycetia</taxon>
        <taxon>Gemmatales</taxon>
        <taxon>Gemmataceae</taxon>
        <taxon>Limnoglobus</taxon>
    </lineage>
</organism>
<dbReference type="SUPFAM" id="SSF53659">
    <property type="entry name" value="Isocitrate/Isopropylmalate dehydrogenase-like"/>
    <property type="match status" value="1"/>
</dbReference>
<evidence type="ECO:0000256" key="2">
    <source>
        <dbReference type="ARBA" id="ARBA00022490"/>
    </source>
</evidence>
<evidence type="ECO:0000256" key="5">
    <source>
        <dbReference type="ARBA" id="ARBA00023098"/>
    </source>
</evidence>
<comment type="function">
    <text evidence="10">Catalyzes the reversible formation of acyl-phosphate (acyl-PO(4)) from acyl-[acyl-carrier-protein] (acyl-ACP). This enzyme utilizes acyl-ACP as fatty acyl donor, but not acyl-CoA.</text>
</comment>
<evidence type="ECO:0000313" key="12">
    <source>
        <dbReference type="Proteomes" id="UP000324974"/>
    </source>
</evidence>
<keyword evidence="7 10" id="KW-1208">Phospholipid metabolism</keyword>
<dbReference type="NCBIfam" id="TIGR00182">
    <property type="entry name" value="plsX"/>
    <property type="match status" value="1"/>
</dbReference>
<keyword evidence="6 10" id="KW-0594">Phospholipid biosynthesis</keyword>
<comment type="similarity">
    <text evidence="10">Belongs to the PlsX family.</text>
</comment>
<reference evidence="12" key="1">
    <citation type="submission" date="2019-08" db="EMBL/GenBank/DDBJ databases">
        <title>Limnoglobus roseus gen. nov., sp. nov., a novel freshwater planctomycete with a giant genome from the family Gemmataceae.</title>
        <authorList>
            <person name="Kulichevskaya I.S."/>
            <person name="Naumoff D.G."/>
            <person name="Miroshnikov K."/>
            <person name="Ivanova A."/>
            <person name="Philippov D.A."/>
            <person name="Hakobyan A."/>
            <person name="Rijpstra I.C."/>
            <person name="Sinninghe Damste J.S."/>
            <person name="Liesack W."/>
            <person name="Dedysh S.N."/>
        </authorList>
    </citation>
    <scope>NUCLEOTIDE SEQUENCE [LARGE SCALE GENOMIC DNA]</scope>
    <source>
        <strain evidence="12">PX52</strain>
    </source>
</reference>
<dbReference type="PANTHER" id="PTHR30100">
    <property type="entry name" value="FATTY ACID/PHOSPHOLIPID SYNTHESIS PROTEIN PLSX"/>
    <property type="match status" value="1"/>
</dbReference>
<comment type="catalytic activity">
    <reaction evidence="1 10">
        <text>a fatty acyl-[ACP] + phosphate = an acyl phosphate + holo-[ACP]</text>
        <dbReference type="Rhea" id="RHEA:42292"/>
        <dbReference type="Rhea" id="RHEA-COMP:9685"/>
        <dbReference type="Rhea" id="RHEA-COMP:14125"/>
        <dbReference type="ChEBI" id="CHEBI:43474"/>
        <dbReference type="ChEBI" id="CHEBI:59918"/>
        <dbReference type="ChEBI" id="CHEBI:64479"/>
        <dbReference type="ChEBI" id="CHEBI:138651"/>
        <dbReference type="EC" id="2.3.1.274"/>
    </reaction>
</comment>
<evidence type="ECO:0000313" key="11">
    <source>
        <dbReference type="EMBL" id="QEL19710.1"/>
    </source>
</evidence>
<dbReference type="EC" id="2.3.1.274" evidence="8 10"/>
<protein>
    <recommendedName>
        <fullName evidence="8 10">Phosphate acyltransferase</fullName>
        <ecNumber evidence="8 10">2.3.1.274</ecNumber>
    </recommendedName>
    <alternativeName>
        <fullName evidence="10">Acyl-ACP phosphotransacylase</fullName>
    </alternativeName>
    <alternativeName>
        <fullName evidence="10">Acyl-[acyl-carrier-protein]--phosphate acyltransferase</fullName>
    </alternativeName>
    <alternativeName>
        <fullName evidence="10">Phosphate-acyl-ACP acyltransferase</fullName>
    </alternativeName>
</protein>
<dbReference type="InterPro" id="IPR012281">
    <property type="entry name" value="Phospholipid_synth_PlsX-like"/>
</dbReference>
<evidence type="ECO:0000256" key="4">
    <source>
        <dbReference type="ARBA" id="ARBA00022679"/>
    </source>
</evidence>
<dbReference type="HAMAP" id="MF_00019">
    <property type="entry name" value="PlsX"/>
    <property type="match status" value="1"/>
</dbReference>